<reference evidence="1" key="1">
    <citation type="journal article" date="2023" name="GigaByte">
        <title>Genome assembly of the bearded iris, Iris pallida Lam.</title>
        <authorList>
            <person name="Bruccoleri R.E."/>
            <person name="Oakeley E.J."/>
            <person name="Faust A.M.E."/>
            <person name="Altorfer M."/>
            <person name="Dessus-Babus S."/>
            <person name="Burckhardt D."/>
            <person name="Oertli M."/>
            <person name="Naumann U."/>
            <person name="Petersen F."/>
            <person name="Wong J."/>
        </authorList>
    </citation>
    <scope>NUCLEOTIDE SEQUENCE</scope>
    <source>
        <strain evidence="1">GSM-AAB239-AS_SAM_17_03QT</strain>
    </source>
</reference>
<dbReference type="EMBL" id="JANAVB010036419">
    <property type="protein sequence ID" value="KAJ6803686.1"/>
    <property type="molecule type" value="Genomic_DNA"/>
</dbReference>
<sequence length="57" mass="6204">MLTVALSPSRPLHTSMAGVSLVSPVSFLKANPSTAIFFPETVLNIDATTRLTNRVFW</sequence>
<keyword evidence="2" id="KW-1185">Reference proteome</keyword>
<protein>
    <submittedName>
        <fullName evidence="1">Uncharacterized protein</fullName>
    </submittedName>
</protein>
<name>A0AAX6EI54_IRIPA</name>
<dbReference type="AlphaFoldDB" id="A0AAX6EI54"/>
<evidence type="ECO:0000313" key="2">
    <source>
        <dbReference type="Proteomes" id="UP001140949"/>
    </source>
</evidence>
<comment type="caution">
    <text evidence="1">The sequence shown here is derived from an EMBL/GenBank/DDBJ whole genome shotgun (WGS) entry which is preliminary data.</text>
</comment>
<evidence type="ECO:0000313" key="1">
    <source>
        <dbReference type="EMBL" id="KAJ6803686.1"/>
    </source>
</evidence>
<organism evidence="1 2">
    <name type="scientific">Iris pallida</name>
    <name type="common">Sweet iris</name>
    <dbReference type="NCBI Taxonomy" id="29817"/>
    <lineage>
        <taxon>Eukaryota</taxon>
        <taxon>Viridiplantae</taxon>
        <taxon>Streptophyta</taxon>
        <taxon>Embryophyta</taxon>
        <taxon>Tracheophyta</taxon>
        <taxon>Spermatophyta</taxon>
        <taxon>Magnoliopsida</taxon>
        <taxon>Liliopsida</taxon>
        <taxon>Asparagales</taxon>
        <taxon>Iridaceae</taxon>
        <taxon>Iridoideae</taxon>
        <taxon>Irideae</taxon>
        <taxon>Iris</taxon>
    </lineage>
</organism>
<reference evidence="1" key="2">
    <citation type="submission" date="2023-04" db="EMBL/GenBank/DDBJ databases">
        <authorList>
            <person name="Bruccoleri R.E."/>
            <person name="Oakeley E.J."/>
            <person name="Faust A.-M."/>
            <person name="Dessus-Babus S."/>
            <person name="Altorfer M."/>
            <person name="Burckhardt D."/>
            <person name="Oertli M."/>
            <person name="Naumann U."/>
            <person name="Petersen F."/>
            <person name="Wong J."/>
        </authorList>
    </citation>
    <scope>NUCLEOTIDE SEQUENCE</scope>
    <source>
        <strain evidence="1">GSM-AAB239-AS_SAM_17_03QT</strain>
        <tissue evidence="1">Leaf</tissue>
    </source>
</reference>
<accession>A0AAX6EI54</accession>
<dbReference type="Proteomes" id="UP001140949">
    <property type="component" value="Unassembled WGS sequence"/>
</dbReference>
<gene>
    <name evidence="1" type="ORF">M6B38_189425</name>
</gene>
<proteinExistence type="predicted"/>